<organism evidence="1 2">
    <name type="scientific">candidate division WOR-3 bacterium</name>
    <dbReference type="NCBI Taxonomy" id="2052148"/>
    <lineage>
        <taxon>Bacteria</taxon>
        <taxon>Bacteria division WOR-3</taxon>
    </lineage>
</organism>
<evidence type="ECO:0000313" key="1">
    <source>
        <dbReference type="EMBL" id="HEC78354.1"/>
    </source>
</evidence>
<dbReference type="EMBL" id="DRIG01000045">
    <property type="protein sequence ID" value="HEC78354.1"/>
    <property type="molecule type" value="Genomic_DNA"/>
</dbReference>
<protein>
    <submittedName>
        <fullName evidence="1">Uncharacterized protein</fullName>
    </submittedName>
</protein>
<name>A0A9C9K024_UNCW3</name>
<proteinExistence type="predicted"/>
<dbReference type="AlphaFoldDB" id="A0A9C9K024"/>
<comment type="caution">
    <text evidence="1">The sequence shown here is derived from an EMBL/GenBank/DDBJ whole genome shotgun (WGS) entry which is preliminary data.</text>
</comment>
<reference evidence="1" key="1">
    <citation type="journal article" date="2020" name="mSystems">
        <title>Genome- and Community-Level Interaction Insights into Carbon Utilization and Element Cycling Functions of Hydrothermarchaeota in Hydrothermal Sediment.</title>
        <authorList>
            <person name="Zhou Z."/>
            <person name="Liu Y."/>
            <person name="Xu W."/>
            <person name="Pan J."/>
            <person name="Luo Z.H."/>
            <person name="Li M."/>
        </authorList>
    </citation>
    <scope>NUCLEOTIDE SEQUENCE</scope>
    <source>
        <strain evidence="1">HyVt-388</strain>
    </source>
</reference>
<sequence>MSFILSLLLFSGLNLYFLKDSSDLLVKIQPSIGAEELTLYYSFSGTDWDSVEVSDETGEFVTVLKSPEELNVVGLYFVYKDGAIDDNNGELYLFEVKKSPRFLLPFSLNDLEVMIGQARKKIVSGSHVDEAVMLLDYIDQMLKIVPVIKNSPNELKRNILRVEAEKLRAQLLR</sequence>
<evidence type="ECO:0000313" key="2">
    <source>
        <dbReference type="Proteomes" id="UP000885826"/>
    </source>
</evidence>
<accession>A0A9C9K024</accession>
<gene>
    <name evidence="1" type="ORF">ENI34_04325</name>
</gene>
<dbReference type="Proteomes" id="UP000885826">
    <property type="component" value="Unassembled WGS sequence"/>
</dbReference>